<evidence type="ECO:0000256" key="3">
    <source>
        <dbReference type="ARBA" id="ARBA00022741"/>
    </source>
</evidence>
<dbReference type="PANTHER" id="PTHR43033:SF1">
    <property type="entry name" value="TRNA(ILE)-LYSIDINE SYNTHASE-RELATED"/>
    <property type="match status" value="1"/>
</dbReference>
<dbReference type="Proteomes" id="UP001595443">
    <property type="component" value="Unassembled WGS sequence"/>
</dbReference>
<keyword evidence="1 6" id="KW-0436">Ligase</keyword>
<name>A0ABV7AB01_9RHOB</name>
<dbReference type="InterPro" id="IPR014729">
    <property type="entry name" value="Rossmann-like_a/b/a_fold"/>
</dbReference>
<dbReference type="CDD" id="cd01992">
    <property type="entry name" value="TilS_N"/>
    <property type="match status" value="1"/>
</dbReference>
<evidence type="ECO:0000256" key="4">
    <source>
        <dbReference type="ARBA" id="ARBA00022840"/>
    </source>
</evidence>
<dbReference type="PANTHER" id="PTHR43033">
    <property type="entry name" value="TRNA(ILE)-LYSIDINE SYNTHASE-RELATED"/>
    <property type="match status" value="1"/>
</dbReference>
<accession>A0ABV7AB01</accession>
<keyword evidence="4 6" id="KW-0067">ATP-binding</keyword>
<dbReference type="Gene3D" id="3.40.50.620">
    <property type="entry name" value="HUPs"/>
    <property type="match status" value="1"/>
</dbReference>
<dbReference type="RefSeq" id="WP_377830633.1">
    <property type="nucleotide sequence ID" value="NZ_JBHRSK010000001.1"/>
</dbReference>
<keyword evidence="6" id="KW-0963">Cytoplasm</keyword>
<evidence type="ECO:0000256" key="1">
    <source>
        <dbReference type="ARBA" id="ARBA00022598"/>
    </source>
</evidence>
<keyword evidence="3 6" id="KW-0547">Nucleotide-binding</keyword>
<dbReference type="SUPFAM" id="SSF52402">
    <property type="entry name" value="Adenine nucleotide alpha hydrolases-like"/>
    <property type="match status" value="1"/>
</dbReference>
<proteinExistence type="inferred from homology"/>
<comment type="function">
    <text evidence="6">Ligates lysine onto the cytidine present at position 34 of the AUA codon-specific tRNA(Ile) that contains the anticodon CAU, in an ATP-dependent manner. Cytidine is converted to lysidine, thus changing the amino acid specificity of the tRNA from methionine to isoleucine.</text>
</comment>
<dbReference type="InterPro" id="IPR012094">
    <property type="entry name" value="tRNA_Ile_lys_synt"/>
</dbReference>
<reference evidence="9" key="1">
    <citation type="journal article" date="2019" name="Int. J. Syst. Evol. Microbiol.">
        <title>The Global Catalogue of Microorganisms (GCM) 10K type strain sequencing project: providing services to taxonomists for standard genome sequencing and annotation.</title>
        <authorList>
            <consortium name="The Broad Institute Genomics Platform"/>
            <consortium name="The Broad Institute Genome Sequencing Center for Infectious Disease"/>
            <person name="Wu L."/>
            <person name="Ma J."/>
        </authorList>
    </citation>
    <scope>NUCLEOTIDE SEQUENCE [LARGE SCALE GENOMIC DNA]</scope>
    <source>
        <strain evidence="9">KCTC 62192</strain>
    </source>
</reference>
<evidence type="ECO:0000256" key="5">
    <source>
        <dbReference type="ARBA" id="ARBA00048539"/>
    </source>
</evidence>
<comment type="caution">
    <text evidence="8">The sequence shown here is derived from an EMBL/GenBank/DDBJ whole genome shotgun (WGS) entry which is preliminary data.</text>
</comment>
<keyword evidence="2 6" id="KW-0819">tRNA processing</keyword>
<dbReference type="GO" id="GO:0032267">
    <property type="term" value="F:tRNA(Ile)-lysidine synthase activity"/>
    <property type="evidence" value="ECO:0007669"/>
    <property type="project" value="UniProtKB-EC"/>
</dbReference>
<evidence type="ECO:0000256" key="2">
    <source>
        <dbReference type="ARBA" id="ARBA00022694"/>
    </source>
</evidence>
<evidence type="ECO:0000313" key="8">
    <source>
        <dbReference type="EMBL" id="MFC2966488.1"/>
    </source>
</evidence>
<evidence type="ECO:0000313" key="9">
    <source>
        <dbReference type="Proteomes" id="UP001595443"/>
    </source>
</evidence>
<comment type="catalytic activity">
    <reaction evidence="5 6">
        <text>cytidine(34) in tRNA(Ile2) + L-lysine + ATP = lysidine(34) in tRNA(Ile2) + AMP + diphosphate + H(+)</text>
        <dbReference type="Rhea" id="RHEA:43744"/>
        <dbReference type="Rhea" id="RHEA-COMP:10625"/>
        <dbReference type="Rhea" id="RHEA-COMP:10670"/>
        <dbReference type="ChEBI" id="CHEBI:15378"/>
        <dbReference type="ChEBI" id="CHEBI:30616"/>
        <dbReference type="ChEBI" id="CHEBI:32551"/>
        <dbReference type="ChEBI" id="CHEBI:33019"/>
        <dbReference type="ChEBI" id="CHEBI:82748"/>
        <dbReference type="ChEBI" id="CHEBI:83665"/>
        <dbReference type="ChEBI" id="CHEBI:456215"/>
        <dbReference type="EC" id="6.3.4.19"/>
    </reaction>
</comment>
<dbReference type="Pfam" id="PF01171">
    <property type="entry name" value="ATP_bind_3"/>
    <property type="match status" value="1"/>
</dbReference>
<keyword evidence="9" id="KW-1185">Reference proteome</keyword>
<dbReference type="InterPro" id="IPR012795">
    <property type="entry name" value="tRNA_Ile_lys_synt_N"/>
</dbReference>
<gene>
    <name evidence="6 8" type="primary">tilS</name>
    <name evidence="8" type="ORF">ACFOES_00125</name>
</gene>
<protein>
    <recommendedName>
        <fullName evidence="6">tRNA(Ile)-lysidine synthase</fullName>
        <ecNumber evidence="6">6.3.4.19</ecNumber>
    </recommendedName>
    <alternativeName>
        <fullName evidence="6">tRNA(Ile)-2-lysyl-cytidine synthase</fullName>
    </alternativeName>
    <alternativeName>
        <fullName evidence="6">tRNA(Ile)-lysidine synthetase</fullName>
    </alternativeName>
</protein>
<dbReference type="HAMAP" id="MF_01161">
    <property type="entry name" value="tRNA_Ile_lys_synt"/>
    <property type="match status" value="1"/>
</dbReference>
<dbReference type="InterPro" id="IPR011063">
    <property type="entry name" value="TilS/TtcA_N"/>
</dbReference>
<sequence length="428" mass="45335">MTPADLALIERLGRALSPQPPTALGVAVSGGGDSMALLHLLADWAAGSGCRLAAVTVDHRLRPEAAEEAAMVGRACAGLGLPHDILHWHWDGQGNLSDAARRGRYALMADWARGRGIGAVALGHTLDDQAETVLLRLARGSGVDGLSGMAARRAADGILWLRPLLDVRRAALRDFLTARGIGWAEDPSNDNPAYDRVKARTALAALAPLGIDAEGLAETAARLAMARRALEEVTLRIARDGARVEAGDVVFDRAALDEAPQEIRLRLIAHALRWIVSADYRPRLAPLAEAVAAALAGGRRTLAGCLISGTADSVRISREYRAVRDSRCPTDRLWDRRWALSGPDSGGIPEGLELRALGEDGLAACPDWRQTGLPRDSLLATPAVWRGAELVAAPLAGRPGDWTAELAPDGCRAGPDDPGGFLQKILSH</sequence>
<evidence type="ECO:0000256" key="6">
    <source>
        <dbReference type="HAMAP-Rule" id="MF_01161"/>
    </source>
</evidence>
<comment type="domain">
    <text evidence="6">The N-terminal region contains the highly conserved SGGXDS motif, predicted to be a P-loop motif involved in ATP binding.</text>
</comment>
<dbReference type="EC" id="6.3.4.19" evidence="6"/>
<comment type="similarity">
    <text evidence="6">Belongs to the tRNA(Ile)-lysidine synthase family.</text>
</comment>
<organism evidence="8 9">
    <name type="scientific">Acidimangrovimonas pyrenivorans</name>
    <dbReference type="NCBI Taxonomy" id="2030798"/>
    <lineage>
        <taxon>Bacteria</taxon>
        <taxon>Pseudomonadati</taxon>
        <taxon>Pseudomonadota</taxon>
        <taxon>Alphaproteobacteria</taxon>
        <taxon>Rhodobacterales</taxon>
        <taxon>Paracoccaceae</taxon>
        <taxon>Acidimangrovimonas</taxon>
    </lineage>
</organism>
<comment type="subcellular location">
    <subcellularLocation>
        <location evidence="6">Cytoplasm</location>
    </subcellularLocation>
</comment>
<dbReference type="NCBIfam" id="TIGR02432">
    <property type="entry name" value="lysidine_TilS_N"/>
    <property type="match status" value="1"/>
</dbReference>
<feature type="domain" description="tRNA(Ile)-lysidine/2-thiocytidine synthase N-terminal" evidence="7">
    <location>
        <begin position="25"/>
        <end position="201"/>
    </location>
</feature>
<evidence type="ECO:0000259" key="7">
    <source>
        <dbReference type="Pfam" id="PF01171"/>
    </source>
</evidence>
<feature type="binding site" evidence="6">
    <location>
        <begin position="29"/>
        <end position="34"/>
    </location>
    <ligand>
        <name>ATP</name>
        <dbReference type="ChEBI" id="CHEBI:30616"/>
    </ligand>
</feature>
<dbReference type="EMBL" id="JBHRSK010000001">
    <property type="protein sequence ID" value="MFC2966488.1"/>
    <property type="molecule type" value="Genomic_DNA"/>
</dbReference>